<comment type="caution">
    <text evidence="2">The sequence shown here is derived from an EMBL/GenBank/DDBJ whole genome shotgun (WGS) entry which is preliminary data.</text>
</comment>
<evidence type="ECO:0000313" key="2">
    <source>
        <dbReference type="EMBL" id="KAK2941363.1"/>
    </source>
</evidence>
<feature type="region of interest" description="Disordered" evidence="1">
    <location>
        <begin position="725"/>
        <end position="802"/>
    </location>
</feature>
<feature type="region of interest" description="Disordered" evidence="1">
    <location>
        <begin position="952"/>
        <end position="1000"/>
    </location>
</feature>
<gene>
    <name evidence="2" type="ORF">BLNAU_23720</name>
</gene>
<sequence length="1072" mass="120995">MQPFVVPPACSPRPPLIRLNKAVLPPHRHFSDAPITLLRNYINAKIPVADAHFIPFCIFPSISPKNQFLDPDLLCSYNSTGMDASSQLQLRHAKVAKAGFLFTKTLHVERVQLYCQPHGQKILDEADGTTASLPHDLDSGGSRPIYSDVEKCVYYNICSSTHAFGTPLFFPNQTDLLQNSISSSLFVVPSKRNGGDTSTRKSKKRKRRYSCQPADFAADSALREADERAVALDAAVAVLSEPEQILVNTEELVKTGNSRHAIGLTRHRPRLATAARLHLHPLAARLLRRTPRSESLDEQDSFVAKSDIETIATFVRADRQKKGLSPHPICTQHLRQFISSPSIRHFLSLRVLAGIKEAETRNCLFNIVNSTLSLDALWPSPLSDTVLAVAMCDCGDILWHRRLWSTTRTTFAINCTKHHVFLMDLRGNLNPNPRLVIDSSNISCDKATTLPDSEHQIITHHSVSTDDSNSEFTSLDGASRTRTLQEADSIAFIQVSNCQFSDQTFSGSGVVFSKWNAGKKGGCISTHYSDHTFHRCIFRKNTAAERGGTHNFNQPDLIFFEDSHFDENTTLEYWDNAKDFAFNLCRPEAIDQQRPHRNENRLDCPPLIVERPKQRAQNPSQRHQNLISEQHRVMIETKRGTSGKAADAASGGCDDGEERAEQRRDLQFGQLVQFALSNFIPTNHIVHHLPQHHNPIHTFHQFSSVPSHVEIIYEVVKSNNERIAKSHTSSLPMPHLPAHIHRRRQQTHRQQQRQSRAQNRWFEDSAGTPAPQPLPTLLHSALSPPTATEGSAGSSARSGEARAQVRMWAPDLREAPPSERTTFVWNSLSQSNRQAVRLRAGASEVSEEGRQNELRADRVGVQQFRQLRLFVSVQRQHKVKQLQRTHRTQAFLHNPLLHQLRKRLRNMKRRVLLDRRSETAQCRLQFRPEQQKVHLQQPVACRWLSECRAGNTSDGMFGEKKASNEWKNDSIDRKEDRNGRTSSSNSDTTFGGGEGTADQTTTAEAIQSSQIPVFLCHPPTDRGERPEQRPMQFQETRRGDSFSIIAPATCVLPKTTARAHKHSRRRRTHIHL</sequence>
<feature type="compositionally biased region" description="Basic and acidic residues" evidence="1">
    <location>
        <begin position="957"/>
        <end position="979"/>
    </location>
</feature>
<organism evidence="2 3">
    <name type="scientific">Blattamonas nauphoetae</name>
    <dbReference type="NCBI Taxonomy" id="2049346"/>
    <lineage>
        <taxon>Eukaryota</taxon>
        <taxon>Metamonada</taxon>
        <taxon>Preaxostyla</taxon>
        <taxon>Oxymonadida</taxon>
        <taxon>Blattamonas</taxon>
    </lineage>
</organism>
<name>A0ABQ9WPE6_9EUKA</name>
<feature type="compositionally biased region" description="Low complexity" evidence="1">
    <location>
        <begin position="786"/>
        <end position="802"/>
    </location>
</feature>
<dbReference type="Proteomes" id="UP001281761">
    <property type="component" value="Unassembled WGS sequence"/>
</dbReference>
<reference evidence="2 3" key="1">
    <citation type="journal article" date="2022" name="bioRxiv">
        <title>Genomics of Preaxostyla Flagellates Illuminates Evolutionary Transitions and the Path Towards Mitochondrial Loss.</title>
        <authorList>
            <person name="Novak L.V.F."/>
            <person name="Treitli S.C."/>
            <person name="Pyrih J."/>
            <person name="Halakuc P."/>
            <person name="Pipaliya S.V."/>
            <person name="Vacek V."/>
            <person name="Brzon O."/>
            <person name="Soukal P."/>
            <person name="Eme L."/>
            <person name="Dacks J.B."/>
            <person name="Karnkowska A."/>
            <person name="Elias M."/>
            <person name="Hampl V."/>
        </authorList>
    </citation>
    <scope>NUCLEOTIDE SEQUENCE [LARGE SCALE GENOMIC DNA]</scope>
    <source>
        <strain evidence="2">NAU3</strain>
        <tissue evidence="2">Gut</tissue>
    </source>
</reference>
<dbReference type="EMBL" id="JARBJD010000512">
    <property type="protein sequence ID" value="KAK2941363.1"/>
    <property type="molecule type" value="Genomic_DNA"/>
</dbReference>
<feature type="compositionally biased region" description="Polar residues" evidence="1">
    <location>
        <begin position="980"/>
        <end position="989"/>
    </location>
</feature>
<accession>A0ABQ9WPE6</accession>
<feature type="compositionally biased region" description="Basic residues" evidence="1">
    <location>
        <begin position="738"/>
        <end position="751"/>
    </location>
</feature>
<evidence type="ECO:0000256" key="1">
    <source>
        <dbReference type="SAM" id="MobiDB-lite"/>
    </source>
</evidence>
<proteinExistence type="predicted"/>
<keyword evidence="3" id="KW-1185">Reference proteome</keyword>
<protein>
    <submittedName>
        <fullName evidence="2">Uncharacterized protein</fullName>
    </submittedName>
</protein>
<evidence type="ECO:0000313" key="3">
    <source>
        <dbReference type="Proteomes" id="UP001281761"/>
    </source>
</evidence>